<evidence type="ECO:0008006" key="3">
    <source>
        <dbReference type="Google" id="ProtNLM"/>
    </source>
</evidence>
<dbReference type="EMBL" id="NSDI01000019">
    <property type="protein sequence ID" value="RIY35208.1"/>
    <property type="molecule type" value="Genomic_DNA"/>
</dbReference>
<sequence length="379" mass="43296">MIQSIKHLAVNWVDGMKVSEKHFITHDNHITDTIRDANSLRINKFNYGLLPQWNKEDKNTLFDIYNTATNDVQLVIRSCSAVTAAGFRIELRDYKVNIKSLLQKNQTNDSSGGYYILISVNPYERIPYGDIDPEEKPPRYPYTVAKYHIDVMSSSSFNEHQVNGNFLAIGKVAFNGEMVQADQSFIPPCTTVSSFPKMMDYYSNFAKLMGDIQSYSINIVQKSTKSGQNSVLANNIKLMCSTIVNHIANVYFSYRNQIPELPPIYMIEIFSQMALHLHNTTQSIAASELEEMLNYTYEWSDIAPHTLLNQLSVVAEINYNHNNCSNHMANIELLLQYLDSTFKKLNDLDYIGQRKENIIVNEQEIAGNSKIQKGWSVLD</sequence>
<proteinExistence type="predicted"/>
<reference evidence="1 2" key="1">
    <citation type="submission" date="2017-08" db="EMBL/GenBank/DDBJ databases">
        <title>Capnocytophaga canis 17-158 assembly.</title>
        <authorList>
            <person name="Gulvik C.A."/>
        </authorList>
    </citation>
    <scope>NUCLEOTIDE SEQUENCE [LARGE SCALE GENOMIC DNA]</scope>
    <source>
        <strain evidence="1 2">17-158</strain>
    </source>
</reference>
<accession>A0A3A1YDH3</accession>
<dbReference type="RefSeq" id="WP_109861101.1">
    <property type="nucleotide sequence ID" value="NZ_JBIURC010000036.1"/>
</dbReference>
<evidence type="ECO:0000313" key="1">
    <source>
        <dbReference type="EMBL" id="RIY35208.1"/>
    </source>
</evidence>
<evidence type="ECO:0000313" key="2">
    <source>
        <dbReference type="Proteomes" id="UP000265497"/>
    </source>
</evidence>
<organism evidence="1 2">
    <name type="scientific">Capnocytophaga canis</name>
    <dbReference type="NCBI Taxonomy" id="1848903"/>
    <lineage>
        <taxon>Bacteria</taxon>
        <taxon>Pseudomonadati</taxon>
        <taxon>Bacteroidota</taxon>
        <taxon>Flavobacteriia</taxon>
        <taxon>Flavobacteriales</taxon>
        <taxon>Flavobacteriaceae</taxon>
        <taxon>Capnocytophaga</taxon>
    </lineage>
</organism>
<comment type="caution">
    <text evidence="1">The sequence shown here is derived from an EMBL/GenBank/DDBJ whole genome shotgun (WGS) entry which is preliminary data.</text>
</comment>
<protein>
    <recommendedName>
        <fullName evidence="3">Type VI secretion system baseplate subunit TssK</fullName>
    </recommendedName>
</protein>
<gene>
    <name evidence="1" type="ORF">CKY20_11125</name>
</gene>
<dbReference type="AlphaFoldDB" id="A0A3A1YDH3"/>
<dbReference type="Proteomes" id="UP000265497">
    <property type="component" value="Unassembled WGS sequence"/>
</dbReference>
<name>A0A3A1YDH3_9FLAO</name>